<organism evidence="1">
    <name type="scientific">Acinetobacter baumannii</name>
    <dbReference type="NCBI Taxonomy" id="470"/>
    <lineage>
        <taxon>Bacteria</taxon>
        <taxon>Pseudomonadati</taxon>
        <taxon>Pseudomonadota</taxon>
        <taxon>Gammaproteobacteria</taxon>
        <taxon>Moraxellales</taxon>
        <taxon>Moraxellaceae</taxon>
        <taxon>Acinetobacter</taxon>
        <taxon>Acinetobacter calcoaceticus/baumannii complex</taxon>
    </lineage>
</organism>
<dbReference type="GO" id="GO:0003935">
    <property type="term" value="F:GTP cyclohydrolase II activity"/>
    <property type="evidence" value="ECO:0007669"/>
    <property type="project" value="UniProtKB-EC"/>
</dbReference>
<sequence>MQLKRVAEAKLPTPWGDFLMVGFEELATGQDHV</sequence>
<name>A0ABD5DD50_ACIBA</name>
<feature type="non-terminal residue" evidence="1">
    <location>
        <position position="33"/>
    </location>
</feature>
<accession>A0ABD5DD50</accession>
<dbReference type="Gene3D" id="3.40.50.10990">
    <property type="entry name" value="GTP cyclohydrolase II"/>
    <property type="match status" value="1"/>
</dbReference>
<gene>
    <name evidence="1" type="primary">ribA</name>
    <name evidence="1" type="ORF">FPK87_22005</name>
</gene>
<dbReference type="EC" id="3.5.4.25" evidence="1"/>
<comment type="caution">
    <text evidence="1">The sequence shown here is derived from an EMBL/GenBank/DDBJ whole genome shotgun (WGS) entry which is preliminary data.</text>
</comment>
<evidence type="ECO:0000313" key="1">
    <source>
        <dbReference type="EMBL" id="MDR8263094.1"/>
    </source>
</evidence>
<keyword evidence="1" id="KW-0378">Hydrolase</keyword>
<protein>
    <submittedName>
        <fullName evidence="1">GTP cyclohydrolase II</fullName>
        <ecNumber evidence="1">3.5.4.25</ecNumber>
    </submittedName>
</protein>
<dbReference type="AlphaFoldDB" id="A0ABD5DD50"/>
<dbReference type="InterPro" id="IPR036144">
    <property type="entry name" value="RibA-like_sf"/>
</dbReference>
<proteinExistence type="predicted"/>
<dbReference type="SUPFAM" id="SSF142695">
    <property type="entry name" value="RibA-like"/>
    <property type="match status" value="1"/>
</dbReference>
<dbReference type="EMBL" id="VMBB01000369">
    <property type="protein sequence ID" value="MDR8263094.1"/>
    <property type="molecule type" value="Genomic_DNA"/>
</dbReference>
<reference evidence="1" key="1">
    <citation type="submission" date="2019-07" db="EMBL/GenBank/DDBJ databases">
        <title>Biological characteristics of mucoid Acinetobacter baumannii from a general hospital in China.</title>
        <authorList>
            <person name="Hua X."/>
            <person name="Yu Y."/>
        </authorList>
    </citation>
    <scope>NUCLEOTIDE SEQUENCE [LARGE SCALE GENOMIC DNA]</scope>
    <source>
        <strain evidence="1">N41</strain>
    </source>
</reference>